<reference evidence="2 3" key="1">
    <citation type="submission" date="2014-11" db="EMBL/GenBank/DDBJ databases">
        <title>Genetic blueprint of the zoonotic pathogen Toxocara canis.</title>
        <authorList>
            <person name="Zhu X.-Q."/>
            <person name="Korhonen P.K."/>
            <person name="Cai H."/>
            <person name="Young N.D."/>
            <person name="Nejsum P."/>
            <person name="von Samson-Himmelstjerna G."/>
            <person name="Boag P.R."/>
            <person name="Tan P."/>
            <person name="Li Q."/>
            <person name="Min J."/>
            <person name="Yang Y."/>
            <person name="Wang X."/>
            <person name="Fang X."/>
            <person name="Hall R.S."/>
            <person name="Hofmann A."/>
            <person name="Sternberg P.W."/>
            <person name="Jex A.R."/>
            <person name="Gasser R.B."/>
        </authorList>
    </citation>
    <scope>NUCLEOTIDE SEQUENCE [LARGE SCALE GENOMIC DNA]</scope>
    <source>
        <strain evidence="2">PN_DK_2014</strain>
    </source>
</reference>
<organism evidence="2 3">
    <name type="scientific">Toxocara canis</name>
    <name type="common">Canine roundworm</name>
    <dbReference type="NCBI Taxonomy" id="6265"/>
    <lineage>
        <taxon>Eukaryota</taxon>
        <taxon>Metazoa</taxon>
        <taxon>Ecdysozoa</taxon>
        <taxon>Nematoda</taxon>
        <taxon>Chromadorea</taxon>
        <taxon>Rhabditida</taxon>
        <taxon>Spirurina</taxon>
        <taxon>Ascaridomorpha</taxon>
        <taxon>Ascaridoidea</taxon>
        <taxon>Toxocaridae</taxon>
        <taxon>Toxocara</taxon>
    </lineage>
</organism>
<evidence type="ECO:0000256" key="1">
    <source>
        <dbReference type="SAM" id="Phobius"/>
    </source>
</evidence>
<evidence type="ECO:0000313" key="2">
    <source>
        <dbReference type="EMBL" id="KHN76365.1"/>
    </source>
</evidence>
<sequence>MKRVGPIGSVGKLPKRISRQFAGTRSPFAQCLTTCASFFYTGSVNLRIELLIISIFLFFASVTFGVLYRMMGKEALDVRENVEAVVIDLHRVKPSDNGHRKINTITMY</sequence>
<proteinExistence type="predicted"/>
<keyword evidence="1" id="KW-1133">Transmembrane helix</keyword>
<dbReference type="AlphaFoldDB" id="A0A0B2V5V7"/>
<keyword evidence="3" id="KW-1185">Reference proteome</keyword>
<name>A0A0B2V5V7_TOXCA</name>
<dbReference type="EMBL" id="JPKZ01002528">
    <property type="protein sequence ID" value="KHN76365.1"/>
    <property type="molecule type" value="Genomic_DNA"/>
</dbReference>
<evidence type="ECO:0000313" key="3">
    <source>
        <dbReference type="Proteomes" id="UP000031036"/>
    </source>
</evidence>
<keyword evidence="1" id="KW-0812">Transmembrane</keyword>
<dbReference type="Proteomes" id="UP000031036">
    <property type="component" value="Unassembled WGS sequence"/>
</dbReference>
<keyword evidence="1" id="KW-0472">Membrane</keyword>
<comment type="caution">
    <text evidence="2">The sequence shown here is derived from an EMBL/GenBank/DDBJ whole genome shotgun (WGS) entry which is preliminary data.</text>
</comment>
<accession>A0A0B2V5V7</accession>
<gene>
    <name evidence="2" type="ORF">Tcan_09922</name>
</gene>
<feature type="transmembrane region" description="Helical" evidence="1">
    <location>
        <begin position="46"/>
        <end position="68"/>
    </location>
</feature>
<protein>
    <submittedName>
        <fullName evidence="2">Uncharacterized protein</fullName>
    </submittedName>
</protein>